<name>A0ABW0H1M3_9HYPH</name>
<sequence>MTSDEMILRELFSAALVAAQPAGKFDACLPLPAKGRTIVIGAGKASAQMAAAFEDAWLAAGHAGPEGLVVTRYGHSVPTRYIKVVEAAHPIPDDASEQASRHILEIARSAGPDDLVVCLISGGASALLCMPAPGLTLSDKQRLNHELLRSGAPIGAMNQVRKALSAVKGGRLAAAVCPARLVTYLISDVPGDDVNTIGSGPTIFEHSDPEQVLDLLRAYEITLTEAMARAIGQNTNAVQPVDAVVHVLATPRMALEAAAARARALGISPLILSDAIEGEAREVAKVHAAIARSTRDHGDPIRGPCVILSGGETTVTMKGNGRGGRNSEFLLALALALGDSNGIAAIAGDTDGIDGSERNAGAWIDADFIRLASDMGIELSQYLDQNDAYSVFEATERLVVTGPTYTNVNDFRAILIKNE</sequence>
<dbReference type="Gene3D" id="3.40.1480.10">
    <property type="entry name" value="MOFRL domain"/>
    <property type="match status" value="1"/>
</dbReference>
<dbReference type="InterPro" id="IPR038614">
    <property type="entry name" value="GK_N_sf"/>
</dbReference>
<evidence type="ECO:0000313" key="4">
    <source>
        <dbReference type="Proteomes" id="UP001596016"/>
    </source>
</evidence>
<dbReference type="EMBL" id="JBHSLL010000055">
    <property type="protein sequence ID" value="MFC5387180.1"/>
    <property type="molecule type" value="Genomic_DNA"/>
</dbReference>
<dbReference type="Pfam" id="PF13660">
    <property type="entry name" value="DUF4147"/>
    <property type="match status" value="1"/>
</dbReference>
<keyword evidence="4" id="KW-1185">Reference proteome</keyword>
<evidence type="ECO:0000259" key="1">
    <source>
        <dbReference type="Pfam" id="PF05161"/>
    </source>
</evidence>
<dbReference type="InterPro" id="IPR039760">
    <property type="entry name" value="MOFRL_protein"/>
</dbReference>
<gene>
    <name evidence="3" type="ORF">ACFPLB_14555</name>
</gene>
<dbReference type="Proteomes" id="UP001596016">
    <property type="component" value="Unassembled WGS sequence"/>
</dbReference>
<dbReference type="InterPro" id="IPR037035">
    <property type="entry name" value="GK-like_C_sf"/>
</dbReference>
<dbReference type="InterPro" id="IPR025286">
    <property type="entry name" value="MOFRL_assoc_dom"/>
</dbReference>
<feature type="domain" description="MOFRL" evidence="1">
    <location>
        <begin position="305"/>
        <end position="410"/>
    </location>
</feature>
<dbReference type="SUPFAM" id="SSF82544">
    <property type="entry name" value="GckA/TtuD-like"/>
    <property type="match status" value="1"/>
</dbReference>
<dbReference type="InterPro" id="IPR007835">
    <property type="entry name" value="MOFRL"/>
</dbReference>
<protein>
    <submittedName>
        <fullName evidence="3">Glycerate kinase</fullName>
    </submittedName>
</protein>
<proteinExistence type="predicted"/>
<organism evidence="3 4">
    <name type="scientific">Aquamicrobium segne</name>
    <dbReference type="NCBI Taxonomy" id="469547"/>
    <lineage>
        <taxon>Bacteria</taxon>
        <taxon>Pseudomonadati</taxon>
        <taxon>Pseudomonadota</taxon>
        <taxon>Alphaproteobacteria</taxon>
        <taxon>Hyphomicrobiales</taxon>
        <taxon>Phyllobacteriaceae</taxon>
        <taxon>Aquamicrobium</taxon>
    </lineage>
</organism>
<evidence type="ECO:0000259" key="2">
    <source>
        <dbReference type="Pfam" id="PF13660"/>
    </source>
</evidence>
<reference evidence="4" key="1">
    <citation type="journal article" date="2019" name="Int. J. Syst. Evol. Microbiol.">
        <title>The Global Catalogue of Microorganisms (GCM) 10K type strain sequencing project: providing services to taxonomists for standard genome sequencing and annotation.</title>
        <authorList>
            <consortium name="The Broad Institute Genomics Platform"/>
            <consortium name="The Broad Institute Genome Sequencing Center for Infectious Disease"/>
            <person name="Wu L."/>
            <person name="Ma J."/>
        </authorList>
    </citation>
    <scope>NUCLEOTIDE SEQUENCE [LARGE SCALE GENOMIC DNA]</scope>
    <source>
        <strain evidence="4">CGMCC 4.1415</strain>
    </source>
</reference>
<keyword evidence="3" id="KW-0418">Kinase</keyword>
<dbReference type="Pfam" id="PF05161">
    <property type="entry name" value="MOFRL"/>
    <property type="match status" value="1"/>
</dbReference>
<dbReference type="Gene3D" id="3.40.50.10180">
    <property type="entry name" value="Glycerate kinase, MOFRL-like N-terminal domain"/>
    <property type="match status" value="1"/>
</dbReference>
<evidence type="ECO:0000313" key="3">
    <source>
        <dbReference type="EMBL" id="MFC5387180.1"/>
    </source>
</evidence>
<accession>A0ABW0H1M3</accession>
<dbReference type="RefSeq" id="WP_378230909.1">
    <property type="nucleotide sequence ID" value="NZ_JBHSLL010000055.1"/>
</dbReference>
<dbReference type="GO" id="GO:0016301">
    <property type="term" value="F:kinase activity"/>
    <property type="evidence" value="ECO:0007669"/>
    <property type="project" value="UniProtKB-KW"/>
</dbReference>
<dbReference type="PANTHER" id="PTHR12227">
    <property type="entry name" value="GLYCERATE KINASE"/>
    <property type="match status" value="1"/>
</dbReference>
<feature type="domain" description="MOFRL-associated" evidence="2">
    <location>
        <begin position="8"/>
        <end position="229"/>
    </location>
</feature>
<dbReference type="PANTHER" id="PTHR12227:SF0">
    <property type="entry name" value="GLYCERATE KINASE"/>
    <property type="match status" value="1"/>
</dbReference>
<comment type="caution">
    <text evidence="3">The sequence shown here is derived from an EMBL/GenBank/DDBJ whole genome shotgun (WGS) entry which is preliminary data.</text>
</comment>
<keyword evidence="3" id="KW-0808">Transferase</keyword>